<protein>
    <recommendedName>
        <fullName evidence="4">Preprotein translocase subunit YajC</fullName>
    </recommendedName>
</protein>
<feature type="transmembrane region" description="Helical" evidence="1">
    <location>
        <begin position="20"/>
        <end position="38"/>
    </location>
</feature>
<sequence>MESITKIFSNLPLDKLTPNGVLTVAIILLIVIGVITFINRKAHKIHIEDKGSKIVGLKAGIVENSNKNKSIKIKLENSNIRNSEIGCIKNDTNKD</sequence>
<comment type="caution">
    <text evidence="2">The sequence shown here is derived from an EMBL/GenBank/DDBJ whole genome shotgun (WGS) entry which is preliminary data.</text>
</comment>
<evidence type="ECO:0000256" key="1">
    <source>
        <dbReference type="SAM" id="Phobius"/>
    </source>
</evidence>
<accession>A0ABW8TPE4</accession>
<dbReference type="EMBL" id="JBJHZY010000001">
    <property type="protein sequence ID" value="MFL0266815.1"/>
    <property type="molecule type" value="Genomic_DNA"/>
</dbReference>
<keyword evidence="1" id="KW-0472">Membrane</keyword>
<evidence type="ECO:0008006" key="4">
    <source>
        <dbReference type="Google" id="ProtNLM"/>
    </source>
</evidence>
<keyword evidence="1" id="KW-0812">Transmembrane</keyword>
<organism evidence="2 3">
    <name type="scientific">Candidatus Clostridium radicumherbarum</name>
    <dbReference type="NCBI Taxonomy" id="3381662"/>
    <lineage>
        <taxon>Bacteria</taxon>
        <taxon>Bacillati</taxon>
        <taxon>Bacillota</taxon>
        <taxon>Clostridia</taxon>
        <taxon>Eubacteriales</taxon>
        <taxon>Clostridiaceae</taxon>
        <taxon>Clostridium</taxon>
    </lineage>
</organism>
<keyword evidence="1" id="KW-1133">Transmembrane helix</keyword>
<name>A0ABW8TPE4_9CLOT</name>
<evidence type="ECO:0000313" key="3">
    <source>
        <dbReference type="Proteomes" id="UP001623661"/>
    </source>
</evidence>
<gene>
    <name evidence="2" type="ORF">ACJDUH_01780</name>
</gene>
<proteinExistence type="predicted"/>
<reference evidence="2 3" key="1">
    <citation type="submission" date="2024-11" db="EMBL/GenBank/DDBJ databases">
        <authorList>
            <person name="Heng Y.C."/>
            <person name="Lim A.C.H."/>
            <person name="Lee J.K.Y."/>
            <person name="Kittelmann S."/>
        </authorList>
    </citation>
    <scope>NUCLEOTIDE SEQUENCE [LARGE SCALE GENOMIC DNA]</scope>
    <source>
        <strain evidence="2 3">WILCCON 0202</strain>
    </source>
</reference>
<dbReference type="Proteomes" id="UP001623661">
    <property type="component" value="Unassembled WGS sequence"/>
</dbReference>
<dbReference type="RefSeq" id="WP_406763436.1">
    <property type="nucleotide sequence ID" value="NZ_JBJHZY010000001.1"/>
</dbReference>
<evidence type="ECO:0000313" key="2">
    <source>
        <dbReference type="EMBL" id="MFL0266815.1"/>
    </source>
</evidence>
<keyword evidence="3" id="KW-1185">Reference proteome</keyword>